<evidence type="ECO:0000313" key="5">
    <source>
        <dbReference type="Proteomes" id="UP000554837"/>
    </source>
</evidence>
<evidence type="ECO:0000256" key="1">
    <source>
        <dbReference type="ARBA" id="ARBA00006484"/>
    </source>
</evidence>
<dbReference type="Gene3D" id="3.40.50.720">
    <property type="entry name" value="NAD(P)-binding Rossmann-like Domain"/>
    <property type="match status" value="1"/>
</dbReference>
<evidence type="ECO:0000313" key="4">
    <source>
        <dbReference type="EMBL" id="MBB5203841.1"/>
    </source>
</evidence>
<organism evidence="4 5">
    <name type="scientific">Inhella inkyongensis</name>
    <dbReference type="NCBI Taxonomy" id="392593"/>
    <lineage>
        <taxon>Bacteria</taxon>
        <taxon>Pseudomonadati</taxon>
        <taxon>Pseudomonadota</taxon>
        <taxon>Betaproteobacteria</taxon>
        <taxon>Burkholderiales</taxon>
        <taxon>Sphaerotilaceae</taxon>
        <taxon>Inhella</taxon>
    </lineage>
</organism>
<comment type="similarity">
    <text evidence="1 3">Belongs to the short-chain dehydrogenases/reductases (SDR) family.</text>
</comment>
<dbReference type="CDD" id="cd05371">
    <property type="entry name" value="HSD10-like_SDR_c"/>
    <property type="match status" value="1"/>
</dbReference>
<evidence type="ECO:0000256" key="3">
    <source>
        <dbReference type="RuleBase" id="RU000363"/>
    </source>
</evidence>
<evidence type="ECO:0000256" key="2">
    <source>
        <dbReference type="ARBA" id="ARBA00023002"/>
    </source>
</evidence>
<dbReference type="SUPFAM" id="SSF51735">
    <property type="entry name" value="NAD(P)-binding Rossmann-fold domains"/>
    <property type="match status" value="1"/>
</dbReference>
<dbReference type="InterPro" id="IPR020904">
    <property type="entry name" value="Sc_DH/Rdtase_CS"/>
</dbReference>
<protein>
    <submittedName>
        <fullName evidence="4">NAD(P)-dependent dehydrogenase (Short-subunit alcohol dehydrogenase family)</fullName>
    </submittedName>
</protein>
<name>A0A840S5D1_9BURK</name>
<dbReference type="GO" id="GO:0016491">
    <property type="term" value="F:oxidoreductase activity"/>
    <property type="evidence" value="ECO:0007669"/>
    <property type="project" value="UniProtKB-KW"/>
</dbReference>
<accession>A0A840S5D1</accession>
<reference evidence="4 5" key="1">
    <citation type="submission" date="2020-08" db="EMBL/GenBank/DDBJ databases">
        <title>Genomic Encyclopedia of Type Strains, Phase IV (KMG-IV): sequencing the most valuable type-strain genomes for metagenomic binning, comparative biology and taxonomic classification.</title>
        <authorList>
            <person name="Goeker M."/>
        </authorList>
    </citation>
    <scope>NUCLEOTIDE SEQUENCE [LARGE SCALE GENOMIC DNA]</scope>
    <source>
        <strain evidence="4 5">DSM 23958</strain>
    </source>
</reference>
<dbReference type="OrthoDB" id="9794138at2"/>
<gene>
    <name evidence="4" type="ORF">HNQ51_001134</name>
</gene>
<dbReference type="RefSeq" id="WP_138857137.1">
    <property type="nucleotide sequence ID" value="NZ_CP040709.1"/>
</dbReference>
<dbReference type="InterPro" id="IPR036291">
    <property type="entry name" value="NAD(P)-bd_dom_sf"/>
</dbReference>
<dbReference type="Proteomes" id="UP000554837">
    <property type="component" value="Unassembled WGS sequence"/>
</dbReference>
<dbReference type="Pfam" id="PF00106">
    <property type="entry name" value="adh_short"/>
    <property type="match status" value="1"/>
</dbReference>
<dbReference type="PANTHER" id="PTHR43658:SF8">
    <property type="entry name" value="17-BETA-HYDROXYSTEROID DEHYDROGENASE 14-RELATED"/>
    <property type="match status" value="1"/>
</dbReference>
<dbReference type="FunFam" id="3.40.50.720:FF:000215">
    <property type="entry name" value="3-hydroxyacyl-CoA dehydrogenase type-2"/>
    <property type="match status" value="1"/>
</dbReference>
<dbReference type="PANTHER" id="PTHR43658">
    <property type="entry name" value="SHORT-CHAIN DEHYDROGENASE/REDUCTASE"/>
    <property type="match status" value="1"/>
</dbReference>
<dbReference type="AlphaFoldDB" id="A0A840S5D1"/>
<dbReference type="PRINTS" id="PR00081">
    <property type="entry name" value="GDHRDH"/>
</dbReference>
<keyword evidence="5" id="KW-1185">Reference proteome</keyword>
<dbReference type="InterPro" id="IPR002347">
    <property type="entry name" value="SDR_fam"/>
</dbReference>
<proteinExistence type="inferred from homology"/>
<dbReference type="EMBL" id="JACHHO010000001">
    <property type="protein sequence ID" value="MBB5203841.1"/>
    <property type="molecule type" value="Genomic_DNA"/>
</dbReference>
<dbReference type="PRINTS" id="PR00080">
    <property type="entry name" value="SDRFAMILY"/>
</dbReference>
<comment type="caution">
    <text evidence="4">The sequence shown here is derived from an EMBL/GenBank/DDBJ whole genome shotgun (WGS) entry which is preliminary data.</text>
</comment>
<keyword evidence="2" id="KW-0560">Oxidoreductase</keyword>
<dbReference type="PROSITE" id="PS00061">
    <property type="entry name" value="ADH_SHORT"/>
    <property type="match status" value="1"/>
</dbReference>
<sequence length="252" mass="25776">MDIKGKVFIVTGAASGLGEGTARMLAAEGAKVVLADVQAERGEAIAKELGGIFVKCDVTHAADAEAVVNAATAQGKLMGLVNCAGIAPAARTVGKEGGHSLDLFSKVIGVNLIGSFNMIRVAAAAMSKNEPESTGERGVLISTASVAAYDGQIGQAAYAASKGGIVGMTLPIARDLARNGIRNMTIAPGIFGTPMLFGMPKEVQDALAANVPFPSRLGTPEDYSKLVKAIVTNEMLNGEVIRLDGAIRLAPK</sequence>